<dbReference type="PROSITE" id="PS00078">
    <property type="entry name" value="COX2"/>
    <property type="match status" value="1"/>
</dbReference>
<proteinExistence type="predicted"/>
<dbReference type="Pfam" id="PF13473">
    <property type="entry name" value="Cupredoxin_1"/>
    <property type="match status" value="1"/>
</dbReference>
<accession>A0A6V8P6E5</accession>
<evidence type="ECO:0000313" key="1">
    <source>
        <dbReference type="EMBL" id="GFP27204.1"/>
    </source>
</evidence>
<dbReference type="PANTHER" id="PTHR42838:SF2">
    <property type="entry name" value="NITROUS-OXIDE REDUCTASE"/>
    <property type="match status" value="1"/>
</dbReference>
<dbReference type="InterPro" id="IPR002429">
    <property type="entry name" value="CcO_II-like_C"/>
</dbReference>
<dbReference type="GO" id="GO:0030313">
    <property type="term" value="C:cell envelope"/>
    <property type="evidence" value="ECO:0007669"/>
    <property type="project" value="UniProtKB-SubCell"/>
</dbReference>
<dbReference type="GO" id="GO:0016020">
    <property type="term" value="C:membrane"/>
    <property type="evidence" value="ECO:0007669"/>
    <property type="project" value="InterPro"/>
</dbReference>
<sequence length="128" mass="14281">MSRKEIIAVILFILATVITIAGVVGVEAYRRRELYTVELTARAPEHGNWYPQEITVPLGEEVRILIRNIDTVSHGFALPDFEVAVPEIKAGQVAVVQFVANKSGTFPFLCTVWCAGRHMEMRGELIVE</sequence>
<gene>
    <name evidence="1" type="ORF">HKBW3S33_00618</name>
</gene>
<reference evidence="1 2" key="1">
    <citation type="journal article" date="2020" name="Front. Microbiol.">
        <title>Single-cell genomics of novel Actinobacteria with the Wood-Ljungdahl pathway discovered in a serpentinizing system.</title>
        <authorList>
            <person name="Merino N."/>
            <person name="Kawai M."/>
            <person name="Boyd E.S."/>
            <person name="Colman D.R."/>
            <person name="McGlynn S.E."/>
            <person name="Nealson K.H."/>
            <person name="Kurokawa K."/>
            <person name="Hongoh Y."/>
        </authorList>
    </citation>
    <scope>NUCLEOTIDE SEQUENCE [LARGE SCALE GENOMIC DNA]</scope>
    <source>
        <strain evidence="1 2">S33</strain>
    </source>
</reference>
<dbReference type="InterPro" id="IPR008972">
    <property type="entry name" value="Cupredoxin"/>
</dbReference>
<name>A0A6V8P6E5_9ACTN</name>
<protein>
    <submittedName>
        <fullName evidence="1">Nitrous-oxide reductase</fullName>
    </submittedName>
</protein>
<dbReference type="SUPFAM" id="SSF49503">
    <property type="entry name" value="Cupredoxins"/>
    <property type="match status" value="1"/>
</dbReference>
<keyword evidence="2" id="KW-1185">Reference proteome</keyword>
<dbReference type="GO" id="GO:0005507">
    <property type="term" value="F:copper ion binding"/>
    <property type="evidence" value="ECO:0007669"/>
    <property type="project" value="InterPro"/>
</dbReference>
<dbReference type="InterPro" id="IPR051403">
    <property type="entry name" value="NosZ/Cyto_c_oxidase_sub2"/>
</dbReference>
<dbReference type="EMBL" id="BLRY01000020">
    <property type="protein sequence ID" value="GFP27204.1"/>
    <property type="molecule type" value="Genomic_DNA"/>
</dbReference>
<dbReference type="InterPro" id="IPR028096">
    <property type="entry name" value="EfeO_Cupredoxin"/>
</dbReference>
<dbReference type="Proteomes" id="UP000591948">
    <property type="component" value="Unassembled WGS sequence"/>
</dbReference>
<dbReference type="PROSITE" id="PS50857">
    <property type="entry name" value="COX2_CUA"/>
    <property type="match status" value="1"/>
</dbReference>
<comment type="caution">
    <text evidence="1">The sequence shown here is derived from an EMBL/GenBank/DDBJ whole genome shotgun (WGS) entry which is preliminary data.</text>
</comment>
<evidence type="ECO:0000313" key="2">
    <source>
        <dbReference type="Proteomes" id="UP000591948"/>
    </source>
</evidence>
<dbReference type="GO" id="GO:0004129">
    <property type="term" value="F:cytochrome-c oxidase activity"/>
    <property type="evidence" value="ECO:0007669"/>
    <property type="project" value="UniProtKB-EC"/>
</dbReference>
<dbReference type="InterPro" id="IPR001505">
    <property type="entry name" value="Copper_CuA"/>
</dbReference>
<dbReference type="Gene3D" id="2.60.40.420">
    <property type="entry name" value="Cupredoxins - blue copper proteins"/>
    <property type="match status" value="1"/>
</dbReference>
<organism evidence="1 2">
    <name type="scientific">Candidatus Hakubella thermalkaliphila</name>
    <dbReference type="NCBI Taxonomy" id="2754717"/>
    <lineage>
        <taxon>Bacteria</taxon>
        <taxon>Bacillati</taxon>
        <taxon>Actinomycetota</taxon>
        <taxon>Actinomycetota incertae sedis</taxon>
        <taxon>Candidatus Hakubellales</taxon>
        <taxon>Candidatus Hakubellaceae</taxon>
        <taxon>Candidatus Hakubella</taxon>
    </lineage>
</organism>
<dbReference type="PANTHER" id="PTHR42838">
    <property type="entry name" value="CYTOCHROME C OXIDASE SUBUNIT II"/>
    <property type="match status" value="1"/>
</dbReference>